<proteinExistence type="predicted"/>
<dbReference type="Proteomes" id="UP001487740">
    <property type="component" value="Unassembled WGS sequence"/>
</dbReference>
<dbReference type="InterPro" id="IPR001599">
    <property type="entry name" value="Macroglobln_a2"/>
</dbReference>
<dbReference type="Pfam" id="PF07703">
    <property type="entry name" value="A2M_BRD"/>
    <property type="match status" value="1"/>
</dbReference>
<dbReference type="SMART" id="SM01360">
    <property type="entry name" value="A2M"/>
    <property type="match status" value="1"/>
</dbReference>
<comment type="caution">
    <text evidence="6">The sequence shown here is derived from an EMBL/GenBank/DDBJ whole genome shotgun (WGS) entry which is preliminary data.</text>
</comment>
<dbReference type="Gene3D" id="2.60.40.1930">
    <property type="match status" value="2"/>
</dbReference>
<dbReference type="GO" id="GO:0005615">
    <property type="term" value="C:extracellular space"/>
    <property type="evidence" value="ECO:0007669"/>
    <property type="project" value="InterPro"/>
</dbReference>
<dbReference type="PANTHER" id="PTHR11412">
    <property type="entry name" value="MACROGLOBULIN / COMPLEMENT"/>
    <property type="match status" value="1"/>
</dbReference>
<dbReference type="InterPro" id="IPR009048">
    <property type="entry name" value="A-macroglobulin_rcpt-bd"/>
</dbReference>
<organism evidence="6 7">
    <name type="scientific">Scylla paramamosain</name>
    <name type="common">Mud crab</name>
    <dbReference type="NCBI Taxonomy" id="85552"/>
    <lineage>
        <taxon>Eukaryota</taxon>
        <taxon>Metazoa</taxon>
        <taxon>Ecdysozoa</taxon>
        <taxon>Arthropoda</taxon>
        <taxon>Crustacea</taxon>
        <taxon>Multicrustacea</taxon>
        <taxon>Malacostraca</taxon>
        <taxon>Eumalacostraca</taxon>
        <taxon>Eucarida</taxon>
        <taxon>Decapoda</taxon>
        <taxon>Pleocyemata</taxon>
        <taxon>Brachyura</taxon>
        <taxon>Eubrachyura</taxon>
        <taxon>Portunoidea</taxon>
        <taxon>Portunidae</taxon>
        <taxon>Portuninae</taxon>
        <taxon>Scylla</taxon>
    </lineage>
</organism>
<dbReference type="SMART" id="SM01359">
    <property type="entry name" value="A2M_N_2"/>
    <property type="match status" value="1"/>
</dbReference>
<feature type="domain" description="Alpha-2-macroglobulin bait region" evidence="4">
    <location>
        <begin position="557"/>
        <end position="682"/>
    </location>
</feature>
<dbReference type="EMBL" id="JARAKH010000046">
    <property type="protein sequence ID" value="KAK8377978.1"/>
    <property type="molecule type" value="Genomic_DNA"/>
</dbReference>
<dbReference type="Gene3D" id="2.60.40.690">
    <property type="entry name" value="Alpha-macroglobulin, receptor-binding domain"/>
    <property type="match status" value="1"/>
</dbReference>
<dbReference type="InterPro" id="IPR013783">
    <property type="entry name" value="Ig-like_fold"/>
</dbReference>
<dbReference type="SMART" id="SM00192">
    <property type="entry name" value="LDLa"/>
    <property type="match status" value="1"/>
</dbReference>
<name>A0AAW0SSA9_SCYPA</name>
<protein>
    <recommendedName>
        <fullName evidence="8">CD109 antigen</fullName>
    </recommendedName>
</protein>
<dbReference type="PROSITE" id="PS50068">
    <property type="entry name" value="LDLRA_2"/>
    <property type="match status" value="1"/>
</dbReference>
<evidence type="ECO:0000256" key="2">
    <source>
        <dbReference type="PROSITE-ProRule" id="PRU00124"/>
    </source>
</evidence>
<dbReference type="Gene3D" id="1.50.10.20">
    <property type="match status" value="1"/>
</dbReference>
<dbReference type="GO" id="GO:0004866">
    <property type="term" value="F:endopeptidase inhibitor activity"/>
    <property type="evidence" value="ECO:0007669"/>
    <property type="project" value="InterPro"/>
</dbReference>
<dbReference type="InterPro" id="IPR002172">
    <property type="entry name" value="LDrepeatLR_classA_rpt"/>
</dbReference>
<evidence type="ECO:0000259" key="4">
    <source>
        <dbReference type="SMART" id="SM01359"/>
    </source>
</evidence>
<dbReference type="Gene3D" id="2.60.40.10">
    <property type="entry name" value="Immunoglobulins"/>
    <property type="match status" value="2"/>
</dbReference>
<keyword evidence="3" id="KW-0732">Signal</keyword>
<dbReference type="Pfam" id="PF00207">
    <property type="entry name" value="A2M"/>
    <property type="match status" value="1"/>
</dbReference>
<evidence type="ECO:0000313" key="6">
    <source>
        <dbReference type="EMBL" id="KAK8377978.1"/>
    </source>
</evidence>
<dbReference type="PANTHER" id="PTHR11412:SF146">
    <property type="entry name" value="CD109 ANTIGEN"/>
    <property type="match status" value="1"/>
</dbReference>
<reference evidence="6 7" key="1">
    <citation type="submission" date="2023-03" db="EMBL/GenBank/DDBJ databases">
        <title>High-quality genome of Scylla paramamosain provides insights in environmental adaptation.</title>
        <authorList>
            <person name="Zhang L."/>
        </authorList>
    </citation>
    <scope>NUCLEOTIDE SEQUENCE [LARGE SCALE GENOMIC DNA]</scope>
    <source>
        <strain evidence="6">LZ_2023a</strain>
        <tissue evidence="6">Muscle</tissue>
    </source>
</reference>
<feature type="disulfide bond" evidence="2">
    <location>
        <begin position="793"/>
        <end position="808"/>
    </location>
</feature>
<accession>A0AAW0SSA9</accession>
<dbReference type="InterPro" id="IPR036055">
    <property type="entry name" value="LDL_receptor-like_sf"/>
</dbReference>
<keyword evidence="1 2" id="KW-1015">Disulfide bond</keyword>
<evidence type="ECO:0000259" key="5">
    <source>
        <dbReference type="SMART" id="SM01360"/>
    </source>
</evidence>
<sequence>MQGAVRESMAAVAVVVVVVVLSATTASAQNVAGEQGGQGTRQNRDLVTVPGNVAPRVWRTRPRLQDPKNLPYGTVHAHTLLGRRDPNLVATKSSYTIVAPRIARPSTIYRVAVGILSGSSPVDVTAQLTSPGASLTPAKATIAPGDTEDLLIQVPHTSVIATYTLHVEGRRGHTLVFRNSSQLSRVCFNGGQDVGIKIILLTTELRPYEEPVDVFILDPQDNIIKRWVSRSPRVGIVDVSFTLPDLPQLGWWRVRVRARRQEQEKQFLVHKLYEPLFEVFVGLPYYALSTDEEITGTISGTYTTDKPIYGNASLPDSDFKYVTTEIFEYVDEEEEFAFPMESLLPHVQQLEGAEVLIECKFYEVFWWIESRGHSRIRILGNEVEVKLVGAEPFVFRPGMPFTGTVAVQHTDKQAIDPSRLEESTLLIKATVSTPSSSFKLPEIIVPPLSEDTETRERAMKTLKDAQWEWLWGGKEAESDTWKYEVTTAENELKELFQDYTKDQYFAEYRSTGIFRFKVDIPKEATKVQFDVTYQDSEANAASTTTALAHHNPGHRYIQVTTSTDEAHVGEFVVLHVRSNFHVHKFIYMILAKGLLLHVSSEVTGGDDVVTFSVAVSSSMSPRFTVVVYAITHDGEVVADSMAVPVSVLNNMKISLALNQHKDHSKRTVEVVAGAPPGSLYTLQCQRGLNYIRQHPNALTRSRILAQMMEMEPVQRTVHGVLQRSRDGSTADRLVPLSAHSYGKDVLAAFQDAALILLTDADLALTPGREGTCDVISGYLECGDGTCFRHHQLCDGVMQCANGADELGCDKLYNDFPPNHKEQEDHLGLTSDTLFRILREHFIEDIFDEEDIEWCNADIWVGHRGQEEIQREVVKTAEEWVVEAYAIHPEFGLAFTHEPIQFLSDPPFYIMVEGPESCRRGEQIAIRVIAYNLVDITLQAVLILHDSDDYMFVNVEEDGNVQHFRPRLSRGQHQHLIIIPPGGLQEVLFPLAVKRQSGTMEVTIEAVTQVMQDSETWEVEVKPEGVPVRKHTSLVLDLRNRAVLYEFLDVPIDESPVIPFSILRRFLYGSPAARISITGDVFGPTPESLMVDHTEVFGGRHLRSTDGVAFNFGATLWTLHYLRLTNQLVTNDAKDAFDYLTVQLAGLLWRNTDGGYSMWANHTQNVWLTAKVTNLLLAAQHEDWENLLYIDPGIIQKSVRFLLQNQMPSGGFAELGEVSLDAKLSSFGRPSSVPLTALVTLVLHNSLPVLQGVTHSRAVAARAKAAKYLVFQLAHLDDVYHLAITAYALTILGSPAADTAAAKLYAMRRQQGDMAYWSKVRITTHLRRQENSQRAFLLPREPEQWDSHAVEASSYGLLVLLTREGVTTNSEQVMRWLNAVRDWDFAFVSTSDTVVAMQALAEYSFRARLRDVTNIECSFEVTSQPVTPLQVTITNESLSTYHSFELENVWGHVNLMAKGSGQAIAQLEASWGVDVLSFIEQPHKKYFELNVWEKYHQFRNKSIITTTVCAKWLATEEGNTSSAALVEVEVPTGYMFLQPHAEERLAAIKMAGHFPELKNVHTTKTHIFWQFDNIPSHSSQCFSYDVRRWYPAANLTAIRSATVMELFSPEHFEMVMINATPLALLDICEVCGSYQCPYCPIYSAAPPLSPPPWLLLLLLFALSLSPVTFTPLTPPLSVFLTLLLVL</sequence>
<dbReference type="Pfam" id="PF01835">
    <property type="entry name" value="MG2"/>
    <property type="match status" value="1"/>
</dbReference>
<dbReference type="CDD" id="cd00112">
    <property type="entry name" value="LDLa"/>
    <property type="match status" value="1"/>
</dbReference>
<keyword evidence="7" id="KW-1185">Reference proteome</keyword>
<dbReference type="SUPFAM" id="SSF48239">
    <property type="entry name" value="Terpenoid cyclases/Protein prenyltransferases"/>
    <property type="match status" value="1"/>
</dbReference>
<dbReference type="Pfam" id="PF07677">
    <property type="entry name" value="A2M_recep"/>
    <property type="match status" value="1"/>
</dbReference>
<gene>
    <name evidence="6" type="ORF">O3P69_018710</name>
</gene>
<feature type="disulfide bond" evidence="2">
    <location>
        <begin position="781"/>
        <end position="799"/>
    </location>
</feature>
<dbReference type="InterPro" id="IPR011626">
    <property type="entry name" value="Alpha-macroglobulin_TED"/>
</dbReference>
<comment type="caution">
    <text evidence="2">Lacks conserved residue(s) required for the propagation of feature annotation.</text>
</comment>
<feature type="signal peptide" evidence="3">
    <location>
        <begin position="1"/>
        <end position="28"/>
    </location>
</feature>
<dbReference type="InterPro" id="IPR036595">
    <property type="entry name" value="A-macroglobulin_rcpt-bd_sf"/>
</dbReference>
<evidence type="ECO:0000256" key="1">
    <source>
        <dbReference type="ARBA" id="ARBA00023157"/>
    </source>
</evidence>
<dbReference type="SUPFAM" id="SSF57424">
    <property type="entry name" value="LDL receptor-like module"/>
    <property type="match status" value="1"/>
</dbReference>
<dbReference type="InterPro" id="IPR050473">
    <property type="entry name" value="A2M/Complement_sys"/>
</dbReference>
<dbReference type="InterPro" id="IPR008930">
    <property type="entry name" value="Terpenoid_cyclase/PrenylTrfase"/>
</dbReference>
<dbReference type="Gene3D" id="2.60.40.2950">
    <property type="match status" value="1"/>
</dbReference>
<dbReference type="CDD" id="cd02891">
    <property type="entry name" value="A2M_like"/>
    <property type="match status" value="1"/>
</dbReference>
<dbReference type="Pfam" id="PF07678">
    <property type="entry name" value="TED_complement"/>
    <property type="match status" value="1"/>
</dbReference>
<evidence type="ECO:0008006" key="8">
    <source>
        <dbReference type="Google" id="ProtNLM"/>
    </source>
</evidence>
<dbReference type="SUPFAM" id="SSF49410">
    <property type="entry name" value="Alpha-macroglobulin receptor domain"/>
    <property type="match status" value="1"/>
</dbReference>
<feature type="chain" id="PRO_5043452247" description="CD109 antigen" evidence="3">
    <location>
        <begin position="29"/>
        <end position="1685"/>
    </location>
</feature>
<dbReference type="Gene3D" id="4.10.400.10">
    <property type="entry name" value="Low-density Lipoprotein Receptor"/>
    <property type="match status" value="1"/>
</dbReference>
<evidence type="ECO:0000256" key="3">
    <source>
        <dbReference type="SAM" id="SignalP"/>
    </source>
</evidence>
<dbReference type="InterPro" id="IPR002890">
    <property type="entry name" value="MG2"/>
</dbReference>
<feature type="domain" description="Alpha-2-macroglobulin" evidence="5">
    <location>
        <begin position="856"/>
        <end position="943"/>
    </location>
</feature>
<dbReference type="InterPro" id="IPR011625">
    <property type="entry name" value="A2M_N_BRD"/>
</dbReference>
<evidence type="ECO:0000313" key="7">
    <source>
        <dbReference type="Proteomes" id="UP001487740"/>
    </source>
</evidence>